<dbReference type="Proteomes" id="UP001595729">
    <property type="component" value="Unassembled WGS sequence"/>
</dbReference>
<sequence length="388" mass="40020">MGVALVAIGIIGVMAWRWVATTQAPMDRTDMQRQLNEAQAGVEGFLLANHRLPCPAAGTDGVEACGNATAVRFPWRTLGMDSDLAALHYGANRGGGADLAALPTAQDWPDFGLTFTEVPVFPALSPVPADVTAAGTRVSASYADAVALRPVVNGLDWCAVARRLAANSGATGVLRAGATGGSVPVGFVIAHPGANRQFDGNNAEGASASFRFDLPGRSQDLNYDDLMLAVGPGDLSARLGCAVRLSEMQVAMQSSYAAYDTARVMQQYWSLLRFDIDQAESAVDGAESGVALAAMGLALATTSAVLSIASAANTEGVTAFVVVMAAVNVAASIAETVLAAQDLTAAQEDLQAARDKLVAGNAYAIHVYNSLADALDHAVVTDRKGLNP</sequence>
<accession>A0ABV7W6V8</accession>
<reference evidence="2" key="1">
    <citation type="journal article" date="2019" name="Int. J. Syst. Evol. Microbiol.">
        <title>The Global Catalogue of Microorganisms (GCM) 10K type strain sequencing project: providing services to taxonomists for standard genome sequencing and annotation.</title>
        <authorList>
            <consortium name="The Broad Institute Genomics Platform"/>
            <consortium name="The Broad Institute Genome Sequencing Center for Infectious Disease"/>
            <person name="Wu L."/>
            <person name="Ma J."/>
        </authorList>
    </citation>
    <scope>NUCLEOTIDE SEQUENCE [LARGE SCALE GENOMIC DNA]</scope>
    <source>
        <strain evidence="2">KCTC 42501</strain>
    </source>
</reference>
<evidence type="ECO:0000313" key="2">
    <source>
        <dbReference type="Proteomes" id="UP001595729"/>
    </source>
</evidence>
<proteinExistence type="predicted"/>
<comment type="caution">
    <text evidence="1">The sequence shown here is derived from an EMBL/GenBank/DDBJ whole genome shotgun (WGS) entry which is preliminary data.</text>
</comment>
<organism evidence="1 2">
    <name type="scientific">Hydrogenophaga luteola</name>
    <dbReference type="NCBI Taxonomy" id="1591122"/>
    <lineage>
        <taxon>Bacteria</taxon>
        <taxon>Pseudomonadati</taxon>
        <taxon>Pseudomonadota</taxon>
        <taxon>Betaproteobacteria</taxon>
        <taxon>Burkholderiales</taxon>
        <taxon>Comamonadaceae</taxon>
        <taxon>Hydrogenophaga</taxon>
    </lineage>
</organism>
<evidence type="ECO:0000313" key="1">
    <source>
        <dbReference type="EMBL" id="MFC3685490.1"/>
    </source>
</evidence>
<gene>
    <name evidence="1" type="ORF">ACFOPI_17950</name>
</gene>
<dbReference type="EMBL" id="JBHRXX010000007">
    <property type="protein sequence ID" value="MFC3685490.1"/>
    <property type="molecule type" value="Genomic_DNA"/>
</dbReference>
<name>A0ABV7W6V8_9BURK</name>
<protein>
    <submittedName>
        <fullName evidence="1">Prepilin-type cleavage/methylation domain-containing protein</fullName>
    </submittedName>
</protein>
<keyword evidence="2" id="KW-1185">Reference proteome</keyword>